<gene>
    <name evidence="5" type="ORF">SK803_19080</name>
</gene>
<accession>A0ABU4T2D7</accession>
<keyword evidence="4" id="KW-0472">Membrane</keyword>
<evidence type="ECO:0000256" key="3">
    <source>
        <dbReference type="ARBA" id="ARBA00023121"/>
    </source>
</evidence>
<name>A0ABU4T2D7_9PSEU</name>
<dbReference type="RefSeq" id="WP_319967362.1">
    <property type="nucleotide sequence ID" value="NZ_JAXAVW010000014.1"/>
</dbReference>
<keyword evidence="2" id="KW-0333">Golgi apparatus</keyword>
<dbReference type="Proteomes" id="UP001285521">
    <property type="component" value="Unassembled WGS sequence"/>
</dbReference>
<evidence type="ECO:0000313" key="6">
    <source>
        <dbReference type="Proteomes" id="UP001285521"/>
    </source>
</evidence>
<dbReference type="EMBL" id="JAXAVW010000014">
    <property type="protein sequence ID" value="MDX8032325.1"/>
    <property type="molecule type" value="Genomic_DNA"/>
</dbReference>
<dbReference type="InterPro" id="IPR008628">
    <property type="entry name" value="GPP34-like"/>
</dbReference>
<dbReference type="InterPro" id="IPR038261">
    <property type="entry name" value="GPP34-like_sf"/>
</dbReference>
<dbReference type="Gene3D" id="1.10.3630.10">
    <property type="entry name" value="yeast vps74-n-term truncation variant domain like"/>
    <property type="match status" value="1"/>
</dbReference>
<evidence type="ECO:0000256" key="2">
    <source>
        <dbReference type="ARBA" id="ARBA00023034"/>
    </source>
</evidence>
<evidence type="ECO:0000256" key="1">
    <source>
        <dbReference type="ARBA" id="ARBA00004255"/>
    </source>
</evidence>
<evidence type="ECO:0000256" key="4">
    <source>
        <dbReference type="ARBA" id="ARBA00023136"/>
    </source>
</evidence>
<keyword evidence="6" id="KW-1185">Reference proteome</keyword>
<comment type="subcellular location">
    <subcellularLocation>
        <location evidence="1">Golgi apparatus membrane</location>
        <topology evidence="1">Peripheral membrane protein</topology>
        <orientation evidence="1">Cytoplasmic side</orientation>
    </subcellularLocation>
</comment>
<comment type="caution">
    <text evidence="5">The sequence shown here is derived from an EMBL/GenBank/DDBJ whole genome shotgun (WGS) entry which is preliminary data.</text>
</comment>
<sequence>MLPEDLLLLFVDERTGQALAGPEAVENALSGAMLIELVHSGRLAYDPNGLQLWVPDPTPLPHPLLHESLVRLRAPLTPRRAVPRIRRHVRDNVMAGLEARGVLAVEKRIFGGFVIRDPAVAGEVRTAVGSTLFGHRAPDARSGALISLLHAVKSVHKVFSGGKHELTARAKQLADGCAPAVAAIHAAVAAEMVVATVAATSEGRLLR</sequence>
<evidence type="ECO:0000313" key="5">
    <source>
        <dbReference type="EMBL" id="MDX8032325.1"/>
    </source>
</evidence>
<organism evidence="5 6">
    <name type="scientific">Lentzea miocenica</name>
    <dbReference type="NCBI Taxonomy" id="3095431"/>
    <lineage>
        <taxon>Bacteria</taxon>
        <taxon>Bacillati</taxon>
        <taxon>Actinomycetota</taxon>
        <taxon>Actinomycetes</taxon>
        <taxon>Pseudonocardiales</taxon>
        <taxon>Pseudonocardiaceae</taxon>
        <taxon>Lentzea</taxon>
    </lineage>
</organism>
<dbReference type="Pfam" id="PF05719">
    <property type="entry name" value="GPP34"/>
    <property type="match status" value="1"/>
</dbReference>
<keyword evidence="3" id="KW-0446">Lipid-binding</keyword>
<proteinExistence type="predicted"/>
<protein>
    <submittedName>
        <fullName evidence="5">GPP34 family phosphoprotein</fullName>
    </submittedName>
</protein>
<reference evidence="5 6" key="1">
    <citation type="submission" date="2023-11" db="EMBL/GenBank/DDBJ databases">
        <title>Lentzea sokolovensis, sp. nov., Lentzea kristufkii, sp. nov., and Lentzea miocenensis, sp. nov., rare actinobacteria from Sokolov Coal Basin, Miocene lacustrine sediment, Czech Republic.</title>
        <authorList>
            <person name="Lara A."/>
            <person name="Kotroba L."/>
            <person name="Nouioui I."/>
            <person name="Neumann-Schaal M."/>
            <person name="Mast Y."/>
            <person name="Chronakova A."/>
        </authorList>
    </citation>
    <scope>NUCLEOTIDE SEQUENCE [LARGE SCALE GENOMIC DNA]</scope>
    <source>
        <strain evidence="5 6">BCCO 10_0856</strain>
    </source>
</reference>